<reference evidence="2" key="1">
    <citation type="submission" date="2023-03" db="EMBL/GenBank/DDBJ databases">
        <title>Complete genome of Cladonia borealis.</title>
        <authorList>
            <person name="Park H."/>
        </authorList>
    </citation>
    <scope>NUCLEOTIDE SEQUENCE</scope>
    <source>
        <strain evidence="2">ANT050790</strain>
    </source>
</reference>
<evidence type="ECO:0000259" key="1">
    <source>
        <dbReference type="Pfam" id="PF06985"/>
    </source>
</evidence>
<dbReference type="PANTHER" id="PTHR33112">
    <property type="entry name" value="DOMAIN PROTEIN, PUTATIVE-RELATED"/>
    <property type="match status" value="1"/>
</dbReference>
<dbReference type="InterPro" id="IPR010730">
    <property type="entry name" value="HET"/>
</dbReference>
<dbReference type="EMBL" id="JAFEKC020000014">
    <property type="protein sequence ID" value="KAK0510944.1"/>
    <property type="molecule type" value="Genomic_DNA"/>
</dbReference>
<accession>A0AA39V489</accession>
<proteinExistence type="predicted"/>
<comment type="caution">
    <text evidence="2">The sequence shown here is derived from an EMBL/GenBank/DDBJ whole genome shotgun (WGS) entry which is preliminary data.</text>
</comment>
<keyword evidence="3" id="KW-1185">Reference proteome</keyword>
<dbReference type="Proteomes" id="UP001166286">
    <property type="component" value="Unassembled WGS sequence"/>
</dbReference>
<evidence type="ECO:0000313" key="2">
    <source>
        <dbReference type="EMBL" id="KAK0510944.1"/>
    </source>
</evidence>
<protein>
    <recommendedName>
        <fullName evidence="1">Heterokaryon incompatibility domain-containing protein</fullName>
    </recommendedName>
</protein>
<name>A0AA39V489_9LECA</name>
<evidence type="ECO:0000313" key="3">
    <source>
        <dbReference type="Proteomes" id="UP001166286"/>
    </source>
</evidence>
<sequence length="554" mass="63016">MTPGELTVEVFTTKEDPAAEFISNRPIERDQGSPESFNIARAWLEECCQNHEQCASEEEPLLPTRVLDVTDADNIKLLISGGRARYAALSYCWGGAQPHATTLDNVGEYIKHIPGLYLPRTVHDAIRVTRELGLRYLWVDALCIIQDSSEDKLKEISHMSVIYKKSHLTISAASAKECSEGFLQKRRMHGALEAGKDPFHMQYQCPDDVRGLVILREEAPYHPYWEATRARAWTLQEHVLSPRTLIYGARMIWRCNHRQVSHGGTQDWSFEPHHSQDRVFSQTLPVKLEEEADFRNRVYQSWYSLINDYTRRELSIPSDKLPALAGIVQEMARLTGDIYLAGLWKTSLLHDLMWSLHGSTKYRHSSVWRAPSWSWASVDNAVRYGRIDSDAIPLATVIRCDVVPAFKISHFGEVISGELELEGALCELSKEQFSLALEKERLAEAPPSENEVAFGWGHWYRSMLQQALDNMPENKFSEPEWPETAYALVLFQGSRAKTMVEDLGEDNFIAQGSFSGLLLGKLGDGRFKRLAAFCNHGDEWLRSATYETKKVLII</sequence>
<gene>
    <name evidence="2" type="ORF">JMJ35_006496</name>
</gene>
<dbReference type="Pfam" id="PF06985">
    <property type="entry name" value="HET"/>
    <property type="match status" value="1"/>
</dbReference>
<dbReference type="PANTHER" id="PTHR33112:SF16">
    <property type="entry name" value="HETEROKARYON INCOMPATIBILITY DOMAIN-CONTAINING PROTEIN"/>
    <property type="match status" value="1"/>
</dbReference>
<feature type="domain" description="Heterokaryon incompatibility" evidence="1">
    <location>
        <begin position="86"/>
        <end position="237"/>
    </location>
</feature>
<organism evidence="2 3">
    <name type="scientific">Cladonia borealis</name>
    <dbReference type="NCBI Taxonomy" id="184061"/>
    <lineage>
        <taxon>Eukaryota</taxon>
        <taxon>Fungi</taxon>
        <taxon>Dikarya</taxon>
        <taxon>Ascomycota</taxon>
        <taxon>Pezizomycotina</taxon>
        <taxon>Lecanoromycetes</taxon>
        <taxon>OSLEUM clade</taxon>
        <taxon>Lecanoromycetidae</taxon>
        <taxon>Lecanorales</taxon>
        <taxon>Lecanorineae</taxon>
        <taxon>Cladoniaceae</taxon>
        <taxon>Cladonia</taxon>
    </lineage>
</organism>
<dbReference type="AlphaFoldDB" id="A0AA39V489"/>